<accession>A0A2W5WRH1</accession>
<dbReference type="Proteomes" id="UP000249393">
    <property type="component" value="Unassembled WGS sequence"/>
</dbReference>
<comment type="caution">
    <text evidence="1">The sequence shown here is derived from an EMBL/GenBank/DDBJ whole genome shotgun (WGS) entry which is preliminary data.</text>
</comment>
<proteinExistence type="predicted"/>
<evidence type="ECO:0000313" key="1">
    <source>
        <dbReference type="EMBL" id="PZR30494.1"/>
    </source>
</evidence>
<gene>
    <name evidence="1" type="ORF">DI526_22360</name>
</gene>
<sequence length="459" mass="50419">MFVDVDTYQLIDHPNNYYCVAFAIARLRARMGWEDGAPAEKLYAKIAEHYDAYSGPYGFADETNGEGRFDRYSVLLAGEIAQRFTETGGKPPAQVLAWLRKSADVMMMRLDAQGRGFEYGRSIGPYGETAIIEVLTAAAVLDLLTPAEKDLAYAYSARAAQRYVEFWQDPRTGSVNLWDGGRRTDDYRGKFRILGENLSLAHQYAYTSAHWARMGYAGKAPAADWAKGLAALPRRQVTWFARGPYDRLLVSVRDGERMVSLPVINGGPSQHMHNPYFPIPFSPGMLEASPDGMAPFLTPRLTLGDGSLLMPLAYAKDVKVEAKGARTTVSWRQDELDLMGKNAPVADRRVSVVTTYVLEPGRITRTDVYTPGKDVSVKDIELQFGAFSTGARQAGGVTTFADGAVRRFAVEGLKACEAGAAGEDKEYRAATGPMASKVVCRGAPAAGAPFKITWRIDYR</sequence>
<protein>
    <submittedName>
        <fullName evidence="1">Uncharacterized protein</fullName>
    </submittedName>
</protein>
<dbReference type="EMBL" id="QFQZ01000132">
    <property type="protein sequence ID" value="PZR30494.1"/>
    <property type="molecule type" value="Genomic_DNA"/>
</dbReference>
<dbReference type="AlphaFoldDB" id="A0A2W5WRH1"/>
<dbReference type="RefSeq" id="WP_304283123.1">
    <property type="nucleotide sequence ID" value="NZ_QFQZ01000132.1"/>
</dbReference>
<name>A0A2W5WRH1_9CAUL</name>
<evidence type="ECO:0000313" key="2">
    <source>
        <dbReference type="Proteomes" id="UP000249393"/>
    </source>
</evidence>
<organism evidence="1 2">
    <name type="scientific">Caulobacter segnis</name>
    <dbReference type="NCBI Taxonomy" id="88688"/>
    <lineage>
        <taxon>Bacteria</taxon>
        <taxon>Pseudomonadati</taxon>
        <taxon>Pseudomonadota</taxon>
        <taxon>Alphaproteobacteria</taxon>
        <taxon>Caulobacterales</taxon>
        <taxon>Caulobacteraceae</taxon>
        <taxon>Caulobacter</taxon>
    </lineage>
</organism>
<reference evidence="1 2" key="1">
    <citation type="submission" date="2017-08" db="EMBL/GenBank/DDBJ databases">
        <title>Infants hospitalized years apart are colonized by the same room-sourced microbial strains.</title>
        <authorList>
            <person name="Brooks B."/>
            <person name="Olm M.R."/>
            <person name="Firek B.A."/>
            <person name="Baker R."/>
            <person name="Thomas B.C."/>
            <person name="Morowitz M.J."/>
            <person name="Banfield J.F."/>
        </authorList>
    </citation>
    <scope>NUCLEOTIDE SEQUENCE [LARGE SCALE GENOMIC DNA]</scope>
    <source>
        <strain evidence="1">S2_003_000_R2_4</strain>
    </source>
</reference>